<protein>
    <submittedName>
        <fullName evidence="1">Uncharacterized protein</fullName>
    </submittedName>
</protein>
<proteinExistence type="predicted"/>
<reference evidence="1 2" key="1">
    <citation type="submission" date="2019-07" db="EMBL/GenBank/DDBJ databases">
        <title>Whole genome analysis of E. coli Jumbo phage.</title>
        <authorList>
            <person name="Azam A.H."/>
            <person name="Oishi K."/>
            <person name="Miyanaga K."/>
            <person name="Tanji Y."/>
        </authorList>
    </citation>
    <scope>NUCLEOTIDE SEQUENCE [LARGE SCALE GENOMIC DNA]</scope>
    <source>
        <strain evidence="1 2">SP27</strain>
    </source>
</reference>
<gene>
    <name evidence="1" type="ORF">EO157G_3640</name>
</gene>
<accession>A0A5A4U7Q8</accession>
<name>A0A5A4U7Q8_9CAUD</name>
<evidence type="ECO:0000313" key="2">
    <source>
        <dbReference type="Proteomes" id="UP000321352"/>
    </source>
</evidence>
<dbReference type="Proteomes" id="UP000321352">
    <property type="component" value="Segment"/>
</dbReference>
<organism evidence="1 2">
    <name type="scientific">Escherichia phage SP27</name>
    <dbReference type="NCBI Taxonomy" id="2495557"/>
    <lineage>
        <taxon>Viruses</taxon>
        <taxon>Duplodnaviria</taxon>
        <taxon>Heunggongvirae</taxon>
        <taxon>Uroviricota</taxon>
        <taxon>Caudoviricetes</taxon>
        <taxon>Asteriusvirus</taxon>
        <taxon>Asteriusvirus PBECO4</taxon>
    </lineage>
</organism>
<evidence type="ECO:0000313" key="1">
    <source>
        <dbReference type="EMBL" id="BBM61953.1"/>
    </source>
</evidence>
<dbReference type="EMBL" id="LC494302">
    <property type="protein sequence ID" value="BBM61953.1"/>
    <property type="molecule type" value="Genomic_DNA"/>
</dbReference>
<sequence>MQNKKTIQYMTDGNECFASRYEFNKNHFVTYIPEYNQFYLQIYQNDSYMNEIYSEIKIPDYSTLSEEELFQQSTISTEDVYEIMEYQKVLKYFHEVQDIQMDSVKAWNYNTYEVNYVRND</sequence>